<feature type="transmembrane region" description="Helical" evidence="4">
    <location>
        <begin position="95"/>
        <end position="116"/>
    </location>
</feature>
<keyword evidence="1" id="KW-0677">Repeat</keyword>
<evidence type="ECO:0000256" key="3">
    <source>
        <dbReference type="PROSITE-ProRule" id="PRU00339"/>
    </source>
</evidence>
<feature type="transmembrane region" description="Helical" evidence="4">
    <location>
        <begin position="214"/>
        <end position="241"/>
    </location>
</feature>
<feature type="repeat" description="TPR" evidence="3">
    <location>
        <begin position="620"/>
        <end position="653"/>
    </location>
</feature>
<dbReference type="KEGG" id="obg:Verru16b_00224"/>
<proteinExistence type="predicted"/>
<feature type="repeat" description="TPR" evidence="3">
    <location>
        <begin position="518"/>
        <end position="551"/>
    </location>
</feature>
<feature type="repeat" description="TPR" evidence="3">
    <location>
        <begin position="484"/>
        <end position="517"/>
    </location>
</feature>
<dbReference type="STRING" id="1838286.Verru16b_00224"/>
<dbReference type="PROSITE" id="PS50005">
    <property type="entry name" value="TPR"/>
    <property type="match status" value="5"/>
</dbReference>
<feature type="transmembrane region" description="Helical" evidence="4">
    <location>
        <begin position="149"/>
        <end position="166"/>
    </location>
</feature>
<feature type="transmembrane region" description="Helical" evidence="4">
    <location>
        <begin position="356"/>
        <end position="375"/>
    </location>
</feature>
<dbReference type="SMART" id="SM00028">
    <property type="entry name" value="TPR"/>
    <property type="match status" value="6"/>
</dbReference>
<dbReference type="AlphaFoldDB" id="A0A1I7PHT7"/>
<dbReference type="InterPro" id="IPR052346">
    <property type="entry name" value="O-mannosyl-transferase_TMTC"/>
</dbReference>
<evidence type="ECO:0000256" key="1">
    <source>
        <dbReference type="ARBA" id="ARBA00022737"/>
    </source>
</evidence>
<evidence type="ECO:0000313" key="6">
    <source>
        <dbReference type="Proteomes" id="UP000095228"/>
    </source>
</evidence>
<name>A0A1I7PHT7_9BACT</name>
<feature type="transmembrane region" description="Helical" evidence="4">
    <location>
        <begin position="387"/>
        <end position="407"/>
    </location>
</feature>
<keyword evidence="6" id="KW-1185">Reference proteome</keyword>
<gene>
    <name evidence="5" type="primary">yrrB</name>
    <name evidence="5" type="ORF">Verru16b_00224</name>
</gene>
<dbReference type="RefSeq" id="WP_157772104.1">
    <property type="nucleotide sequence ID" value="NZ_CP016094.1"/>
</dbReference>
<dbReference type="InterPro" id="IPR019734">
    <property type="entry name" value="TPR_rpt"/>
</dbReference>
<keyword evidence="4" id="KW-0812">Transmembrane</keyword>
<dbReference type="SUPFAM" id="SSF48452">
    <property type="entry name" value="TPR-like"/>
    <property type="match status" value="1"/>
</dbReference>
<protein>
    <submittedName>
        <fullName evidence="5">TPR repeat-containing protein YrrB</fullName>
    </submittedName>
</protein>
<dbReference type="OrthoDB" id="186434at2"/>
<dbReference type="EMBL" id="CP016094">
    <property type="protein sequence ID" value="AOS43181.1"/>
    <property type="molecule type" value="Genomic_DNA"/>
</dbReference>
<keyword evidence="4" id="KW-1133">Transmembrane helix</keyword>
<feature type="transmembrane region" description="Helical" evidence="4">
    <location>
        <begin position="333"/>
        <end position="351"/>
    </location>
</feature>
<sequence length="703" mass="75455">MKANPPTRLPGRGPAWVAGCGLLLLLAVSYHNSLRGPFVLDDGPAIVHNPSIRQLWPLSGVIFPHLEDGGVTVSGRPLVNLSLAVNHALGGEAVIGYHLFNLAVHGLAGLVLFGIVRRTLVGRPGGEGGNPTGGVARAPGGSKLLPEHAWGVAFFVAAIWLVHPLQTAAVTYIVQRAEAMMGLCYLLALYGFIRAVEKLETGNRKPETGGRRNWLLLSVGACLAGMACKEVMVTAPLMILLYDRTFVAGGFRAAWQRRWRYYLGLGGTWLVLAALVAGTAGRGGTAGFGIEVSPWEYALTQCQAIVHYLRLVVWPHPLVFDYGIATVESLGAVWGQALFLVGLLGVTIFALWRRPVLGFIGAWFFALLAPSSSIVPVVTQTMAEHRMYLALVAPVLVVAGGLVAALGRRAWPVLGLLAGLAGGVTYARNADYATAEGLWADTVAKRPANARAHHNLGLAEQARGRLDEAERHLRAAIALAPGSPEPLYNLALVLTRQERRDEAIATYREALRVGPDHAATHNNLANLLRAAGQAEEAGRLYAEAVRLQPGFAGARNSYGNWLIDANRPAEALVQLEEAIRLQPEAAEMQFNAGNACAALGRIEAAADHYRAAIRLEPGHAEARNNLGNVLLEADRPGEAMEQFAEAVRLQPAYFEPRRTLALLLLMHLNRPAEARPHLEVLAGLRPGDREIAEALARARAARP</sequence>
<evidence type="ECO:0000313" key="5">
    <source>
        <dbReference type="EMBL" id="AOS43181.1"/>
    </source>
</evidence>
<feature type="transmembrane region" description="Helical" evidence="4">
    <location>
        <begin position="261"/>
        <end position="283"/>
    </location>
</feature>
<reference evidence="5 6" key="1">
    <citation type="submission" date="2016-06" db="EMBL/GenBank/DDBJ databases">
        <title>Three novel species with peptidoglycan cell walls form the new genus Lacunisphaera gen. nov. in the family Opitutaceae of the verrucomicrobial subdivision 4.</title>
        <authorList>
            <person name="Rast P."/>
            <person name="Gloeckner I."/>
            <person name="Jogler M."/>
            <person name="Boedeker C."/>
            <person name="Jeske O."/>
            <person name="Wiegand S."/>
            <person name="Reinhardt R."/>
            <person name="Schumann P."/>
            <person name="Rohde M."/>
            <person name="Spring S."/>
            <person name="Gloeckner F.O."/>
            <person name="Jogler C."/>
        </authorList>
    </citation>
    <scope>NUCLEOTIDE SEQUENCE [LARGE SCALE GENOMIC DNA]</scope>
    <source>
        <strain evidence="5 6">IG16b</strain>
    </source>
</reference>
<accession>A0A1I7PHT7</accession>
<keyword evidence="4" id="KW-0472">Membrane</keyword>
<feature type="repeat" description="TPR" evidence="3">
    <location>
        <begin position="450"/>
        <end position="483"/>
    </location>
</feature>
<feature type="transmembrane region" description="Helical" evidence="4">
    <location>
        <begin position="172"/>
        <end position="193"/>
    </location>
</feature>
<dbReference type="Gene3D" id="1.25.40.10">
    <property type="entry name" value="Tetratricopeptide repeat domain"/>
    <property type="match status" value="3"/>
</dbReference>
<keyword evidence="2 3" id="KW-0802">TPR repeat</keyword>
<dbReference type="InterPro" id="IPR011990">
    <property type="entry name" value="TPR-like_helical_dom_sf"/>
</dbReference>
<dbReference type="Pfam" id="PF13432">
    <property type="entry name" value="TPR_16"/>
    <property type="match status" value="2"/>
</dbReference>
<dbReference type="Proteomes" id="UP000095228">
    <property type="component" value="Chromosome"/>
</dbReference>
<feature type="repeat" description="TPR" evidence="3">
    <location>
        <begin position="586"/>
        <end position="619"/>
    </location>
</feature>
<evidence type="ECO:0000256" key="4">
    <source>
        <dbReference type="SAM" id="Phobius"/>
    </source>
</evidence>
<dbReference type="PANTHER" id="PTHR44227:SF3">
    <property type="entry name" value="PROTEIN O-MANNOSYL-TRANSFERASE TMTC4"/>
    <property type="match status" value="1"/>
</dbReference>
<dbReference type="Pfam" id="PF13424">
    <property type="entry name" value="TPR_12"/>
    <property type="match status" value="1"/>
</dbReference>
<dbReference type="Pfam" id="PF13374">
    <property type="entry name" value="TPR_10"/>
    <property type="match status" value="1"/>
</dbReference>
<organism evidence="5 6">
    <name type="scientific">Lacunisphaera limnophila</name>
    <dbReference type="NCBI Taxonomy" id="1838286"/>
    <lineage>
        <taxon>Bacteria</taxon>
        <taxon>Pseudomonadati</taxon>
        <taxon>Verrucomicrobiota</taxon>
        <taxon>Opitutia</taxon>
        <taxon>Opitutales</taxon>
        <taxon>Opitutaceae</taxon>
        <taxon>Lacunisphaera</taxon>
    </lineage>
</organism>
<evidence type="ECO:0000256" key="2">
    <source>
        <dbReference type="ARBA" id="ARBA00022803"/>
    </source>
</evidence>
<dbReference type="PANTHER" id="PTHR44227">
    <property type="match status" value="1"/>
</dbReference>